<feature type="transmembrane region" description="Helical" evidence="9">
    <location>
        <begin position="21"/>
        <end position="39"/>
    </location>
</feature>
<dbReference type="EMBL" id="JACHOO010000003">
    <property type="protein sequence ID" value="MBB5752523.1"/>
    <property type="molecule type" value="Genomic_DNA"/>
</dbReference>
<dbReference type="PANTHER" id="PTHR35011">
    <property type="entry name" value="2,3-DIKETO-L-GULONATE TRAP TRANSPORTER SMALL PERMEASE PROTEIN YIAM"/>
    <property type="match status" value="1"/>
</dbReference>
<evidence type="ECO:0000256" key="9">
    <source>
        <dbReference type="RuleBase" id="RU369079"/>
    </source>
</evidence>
<comment type="function">
    <text evidence="9">Part of the tripartite ATP-independent periplasmic (TRAP) transport system.</text>
</comment>
<sequence length="187" mass="20489">MKPLLGLCRLVDRVNVFVGRAVSWLLLAAIFVSAGNAIIRKIAPAYTSNAWLELQWYLFSGGFLLAAAYTLFKGEHVKIDLVYGRFTRRTQVWIEVFGTLVFLLPYCLVTILLVWPVVESKILSGEHSPNPGGLLMWPVWILIPIGFILLGLQGLSELVKRLAFLAGAGPDPGAEADEATADIATAH</sequence>
<evidence type="ECO:0000313" key="12">
    <source>
        <dbReference type="Proteomes" id="UP000523821"/>
    </source>
</evidence>
<evidence type="ECO:0000256" key="4">
    <source>
        <dbReference type="ARBA" id="ARBA00022519"/>
    </source>
</evidence>
<dbReference type="GO" id="GO:0005886">
    <property type="term" value="C:plasma membrane"/>
    <property type="evidence" value="ECO:0007669"/>
    <property type="project" value="UniProtKB-SubCell"/>
</dbReference>
<comment type="caution">
    <text evidence="11">The sequence shown here is derived from an EMBL/GenBank/DDBJ whole genome shotgun (WGS) entry which is preliminary data.</text>
</comment>
<dbReference type="InterPro" id="IPR055348">
    <property type="entry name" value="DctQ"/>
</dbReference>
<gene>
    <name evidence="11" type="ORF">GGQ63_001577</name>
</gene>
<evidence type="ECO:0000256" key="1">
    <source>
        <dbReference type="ARBA" id="ARBA00004429"/>
    </source>
</evidence>
<keyword evidence="2 9" id="KW-0813">Transport</keyword>
<reference evidence="11 12" key="1">
    <citation type="submission" date="2020-08" db="EMBL/GenBank/DDBJ databases">
        <title>Genomic Encyclopedia of Type Strains, Phase IV (KMG-IV): sequencing the most valuable type-strain genomes for metagenomic binning, comparative biology and taxonomic classification.</title>
        <authorList>
            <person name="Goeker M."/>
        </authorList>
    </citation>
    <scope>NUCLEOTIDE SEQUENCE [LARGE SCALE GENOMIC DNA]</scope>
    <source>
        <strain evidence="11 12">DSM 16268</strain>
    </source>
</reference>
<keyword evidence="3" id="KW-1003">Cell membrane</keyword>
<feature type="transmembrane region" description="Helical" evidence="9">
    <location>
        <begin position="135"/>
        <end position="152"/>
    </location>
</feature>
<keyword evidence="12" id="KW-1185">Reference proteome</keyword>
<feature type="transmembrane region" description="Helical" evidence="9">
    <location>
        <begin position="92"/>
        <end position="115"/>
    </location>
</feature>
<feature type="transmembrane region" description="Helical" evidence="9">
    <location>
        <begin position="54"/>
        <end position="72"/>
    </location>
</feature>
<comment type="subunit">
    <text evidence="9">The complex comprises the extracytoplasmic solute receptor protein and the two transmembrane proteins.</text>
</comment>
<accession>A0A7W9CVS5</accession>
<evidence type="ECO:0000256" key="2">
    <source>
        <dbReference type="ARBA" id="ARBA00022448"/>
    </source>
</evidence>
<evidence type="ECO:0000256" key="8">
    <source>
        <dbReference type="ARBA" id="ARBA00038436"/>
    </source>
</evidence>
<evidence type="ECO:0000256" key="6">
    <source>
        <dbReference type="ARBA" id="ARBA00022989"/>
    </source>
</evidence>
<organism evidence="11 12">
    <name type="scientific">Prosthecomicrobium pneumaticum</name>
    <dbReference type="NCBI Taxonomy" id="81895"/>
    <lineage>
        <taxon>Bacteria</taxon>
        <taxon>Pseudomonadati</taxon>
        <taxon>Pseudomonadota</taxon>
        <taxon>Alphaproteobacteria</taxon>
        <taxon>Hyphomicrobiales</taxon>
        <taxon>Kaistiaceae</taxon>
        <taxon>Prosthecomicrobium</taxon>
    </lineage>
</organism>
<dbReference type="Pfam" id="PF04290">
    <property type="entry name" value="DctQ"/>
    <property type="match status" value="1"/>
</dbReference>
<comment type="subcellular location">
    <subcellularLocation>
        <location evidence="1 9">Cell inner membrane</location>
        <topology evidence="1 9">Multi-pass membrane protein</topology>
    </subcellularLocation>
</comment>
<name>A0A7W9CVS5_9HYPH</name>
<dbReference type="AlphaFoldDB" id="A0A7W9CVS5"/>
<protein>
    <recommendedName>
        <fullName evidence="9">TRAP transporter small permease protein</fullName>
    </recommendedName>
</protein>
<keyword evidence="7 9" id="KW-0472">Membrane</keyword>
<dbReference type="PANTHER" id="PTHR35011:SF4">
    <property type="entry name" value="SLL1102 PROTEIN"/>
    <property type="match status" value="1"/>
</dbReference>
<evidence type="ECO:0000256" key="3">
    <source>
        <dbReference type="ARBA" id="ARBA00022475"/>
    </source>
</evidence>
<dbReference type="GO" id="GO:0022857">
    <property type="term" value="F:transmembrane transporter activity"/>
    <property type="evidence" value="ECO:0007669"/>
    <property type="project" value="UniProtKB-UniRule"/>
</dbReference>
<dbReference type="Proteomes" id="UP000523821">
    <property type="component" value="Unassembled WGS sequence"/>
</dbReference>
<evidence type="ECO:0000256" key="7">
    <source>
        <dbReference type="ARBA" id="ARBA00023136"/>
    </source>
</evidence>
<keyword evidence="5 9" id="KW-0812">Transmembrane</keyword>
<keyword evidence="6 9" id="KW-1133">Transmembrane helix</keyword>
<feature type="domain" description="Tripartite ATP-independent periplasmic transporters DctQ component" evidence="10">
    <location>
        <begin position="53"/>
        <end position="162"/>
    </location>
</feature>
<dbReference type="RefSeq" id="WP_183854402.1">
    <property type="nucleotide sequence ID" value="NZ_JACHOO010000003.1"/>
</dbReference>
<keyword evidence="4 9" id="KW-0997">Cell inner membrane</keyword>
<dbReference type="InterPro" id="IPR007387">
    <property type="entry name" value="TRAP_DctQ"/>
</dbReference>
<comment type="similarity">
    <text evidence="8 9">Belongs to the TRAP transporter small permease family.</text>
</comment>
<evidence type="ECO:0000313" key="11">
    <source>
        <dbReference type="EMBL" id="MBB5752523.1"/>
    </source>
</evidence>
<evidence type="ECO:0000259" key="10">
    <source>
        <dbReference type="Pfam" id="PF04290"/>
    </source>
</evidence>
<proteinExistence type="inferred from homology"/>
<evidence type="ECO:0000256" key="5">
    <source>
        <dbReference type="ARBA" id="ARBA00022692"/>
    </source>
</evidence>